<keyword evidence="2" id="KW-1185">Reference proteome</keyword>
<evidence type="ECO:0000313" key="2">
    <source>
        <dbReference type="Proteomes" id="UP001500880"/>
    </source>
</evidence>
<comment type="caution">
    <text evidence="1">The sequence shown here is derived from an EMBL/GenBank/DDBJ whole genome shotgun (WGS) entry which is preliminary data.</text>
</comment>
<dbReference type="Proteomes" id="UP001500880">
    <property type="component" value="Unassembled WGS sequence"/>
</dbReference>
<gene>
    <name evidence="1" type="ORF">GCM10008986_00760</name>
</gene>
<accession>A0ABN1AML3</accession>
<dbReference type="Gene3D" id="1.20.1260.10">
    <property type="match status" value="2"/>
</dbReference>
<reference evidence="1 2" key="1">
    <citation type="journal article" date="2019" name="Int. J. Syst. Evol. Microbiol.">
        <title>The Global Catalogue of Microorganisms (GCM) 10K type strain sequencing project: providing services to taxonomists for standard genome sequencing and annotation.</title>
        <authorList>
            <consortium name="The Broad Institute Genomics Platform"/>
            <consortium name="The Broad Institute Genome Sequencing Center for Infectious Disease"/>
            <person name="Wu L."/>
            <person name="Ma J."/>
        </authorList>
    </citation>
    <scope>NUCLEOTIDE SEQUENCE [LARGE SCALE GENOMIC DNA]</scope>
    <source>
        <strain evidence="1 2">JCM 12389</strain>
    </source>
</reference>
<dbReference type="InterPro" id="IPR012347">
    <property type="entry name" value="Ferritin-like"/>
</dbReference>
<name>A0ABN1AML3_9BACI</name>
<evidence type="ECO:0008006" key="3">
    <source>
        <dbReference type="Google" id="ProtNLM"/>
    </source>
</evidence>
<dbReference type="RefSeq" id="WP_343836310.1">
    <property type="nucleotide sequence ID" value="NZ_BAAADO010000001.1"/>
</dbReference>
<dbReference type="InterPro" id="IPR021617">
    <property type="entry name" value="DUF3231"/>
</dbReference>
<organism evidence="1 2">
    <name type="scientific">Salinibacillus aidingensis</name>
    <dbReference type="NCBI Taxonomy" id="237684"/>
    <lineage>
        <taxon>Bacteria</taxon>
        <taxon>Bacillati</taxon>
        <taxon>Bacillota</taxon>
        <taxon>Bacilli</taxon>
        <taxon>Bacillales</taxon>
        <taxon>Bacillaceae</taxon>
        <taxon>Salinibacillus</taxon>
    </lineage>
</organism>
<evidence type="ECO:0000313" key="1">
    <source>
        <dbReference type="EMBL" id="GAA0480108.1"/>
    </source>
</evidence>
<proteinExistence type="predicted"/>
<sequence length="339" mass="38102">MENEKHIGLTASEISPLWAQYLNDSASICMLSYFLKNIEDEEIKSITSHALELSQGHIEKITEIFQAENYAIPVGFKLDEDVDLKAPKLYSDVYVLNYLNHMAIIGQTNYSGAVAGSVRQDITDYYIECMYETMHLYKISKDLLLKKGLYQRSAKLPKLEEIDYVEKQGFILDIIGEKRSLLASEISSLYSNLKRNALGVVTLTGFSQVAQSKEVKKFLLKGIEIGKKHTKVFGGKLEKENLPVPMSISSEVTTSTSFTFSDKLIMFFTSALIGLSIGYYGTAMSQSPRVDLGVMYNRLSLEVQKYSEDGSNILIKNRWMEQPPMTADRGELANKNSNG</sequence>
<dbReference type="Pfam" id="PF11553">
    <property type="entry name" value="DUF3231"/>
    <property type="match status" value="2"/>
</dbReference>
<dbReference type="EMBL" id="BAAADO010000001">
    <property type="protein sequence ID" value="GAA0480108.1"/>
    <property type="molecule type" value="Genomic_DNA"/>
</dbReference>
<protein>
    <recommendedName>
        <fullName evidence="3">DUF3231 family protein</fullName>
    </recommendedName>
</protein>